<dbReference type="AlphaFoldDB" id="A0A830CQS5"/>
<reference evidence="1" key="1">
    <citation type="submission" date="2020-07" db="EMBL/GenBank/DDBJ databases">
        <title>Ethylene signaling mediates host invasion by parasitic plants.</title>
        <authorList>
            <person name="Yoshida S."/>
        </authorList>
    </citation>
    <scope>NUCLEOTIDE SEQUENCE</scope>
    <source>
        <strain evidence="1">Okayama</strain>
    </source>
</reference>
<protein>
    <submittedName>
        <fullName evidence="1">F-box protein at3g07870</fullName>
    </submittedName>
</protein>
<name>A0A830CQS5_9LAMI</name>
<dbReference type="Proteomes" id="UP000653305">
    <property type="component" value="Unassembled WGS sequence"/>
</dbReference>
<dbReference type="OrthoDB" id="1853768at2759"/>
<organism evidence="1 2">
    <name type="scientific">Phtheirospermum japonicum</name>
    <dbReference type="NCBI Taxonomy" id="374723"/>
    <lineage>
        <taxon>Eukaryota</taxon>
        <taxon>Viridiplantae</taxon>
        <taxon>Streptophyta</taxon>
        <taxon>Embryophyta</taxon>
        <taxon>Tracheophyta</taxon>
        <taxon>Spermatophyta</taxon>
        <taxon>Magnoliopsida</taxon>
        <taxon>eudicotyledons</taxon>
        <taxon>Gunneridae</taxon>
        <taxon>Pentapetalae</taxon>
        <taxon>asterids</taxon>
        <taxon>lamiids</taxon>
        <taxon>Lamiales</taxon>
        <taxon>Orobanchaceae</taxon>
        <taxon>Orobanchaceae incertae sedis</taxon>
        <taxon>Phtheirospermum</taxon>
    </lineage>
</organism>
<comment type="caution">
    <text evidence="1">The sequence shown here is derived from an EMBL/GenBank/DDBJ whole genome shotgun (WGS) entry which is preliminary data.</text>
</comment>
<evidence type="ECO:0000313" key="2">
    <source>
        <dbReference type="Proteomes" id="UP000653305"/>
    </source>
</evidence>
<dbReference type="EMBL" id="BMAC01000675">
    <property type="protein sequence ID" value="GFQ01340.1"/>
    <property type="molecule type" value="Genomic_DNA"/>
</dbReference>
<proteinExistence type="predicted"/>
<evidence type="ECO:0000313" key="1">
    <source>
        <dbReference type="EMBL" id="GFQ01340.1"/>
    </source>
</evidence>
<accession>A0A830CQS5</accession>
<sequence>MYRQSMNIGVLRGYLCVTDDTRHFDIWVMKEFGCRESWTKEYAVDTASHVGRLLDGPFKPLQILGDGKILMIWDDRVLVKYDPETKDFRFLEFNGVRSLDKVVLYTPTFVPLKDVLMVDNLTVRNMSTRYEPAFLVNIFL</sequence>
<gene>
    <name evidence="1" type="ORF">PHJA_002277900</name>
</gene>
<keyword evidence="2" id="KW-1185">Reference proteome</keyword>